<proteinExistence type="predicted"/>
<reference evidence="1 4" key="2">
    <citation type="submission" date="2018-09" db="EMBL/GenBank/DDBJ databases">
        <title>Production of Trimethoprim by Streptomyces sp. 3E-1.</title>
        <authorList>
            <person name="Kang H.J."/>
            <person name="Kim S.B."/>
        </authorList>
    </citation>
    <scope>NUCLEOTIDE SEQUENCE [LARGE SCALE GENOMIC DNA]</scope>
    <source>
        <strain evidence="1 4">3E-1</strain>
    </source>
</reference>
<gene>
    <name evidence="2" type="ORF">AQJ54_34245</name>
    <name evidence="1" type="ORF">DWG14_08317</name>
</gene>
<organism evidence="2 3">
    <name type="scientific">Streptomyces griseorubiginosus</name>
    <dbReference type="NCBI Taxonomy" id="67304"/>
    <lineage>
        <taxon>Bacteria</taxon>
        <taxon>Bacillati</taxon>
        <taxon>Actinomycetota</taxon>
        <taxon>Actinomycetes</taxon>
        <taxon>Kitasatosporales</taxon>
        <taxon>Streptomycetaceae</taxon>
        <taxon>Streptomyces</taxon>
    </lineage>
</organism>
<evidence type="ECO:0000313" key="2">
    <source>
        <dbReference type="EMBL" id="KUN61036.1"/>
    </source>
</evidence>
<evidence type="ECO:0000313" key="4">
    <source>
        <dbReference type="Proteomes" id="UP000265765"/>
    </source>
</evidence>
<dbReference type="EMBL" id="LMWV01000029">
    <property type="protein sequence ID" value="KUN61036.1"/>
    <property type="molecule type" value="Genomic_DNA"/>
</dbReference>
<dbReference type="Proteomes" id="UP000265765">
    <property type="component" value="Chromosome"/>
</dbReference>
<dbReference type="KEGG" id="sge:DWG14_08317"/>
<dbReference type="EMBL" id="CP032427">
    <property type="protein sequence ID" value="AYC44009.1"/>
    <property type="molecule type" value="Genomic_DNA"/>
</dbReference>
<accession>A0A117NU40</accession>
<name>A0A117QYD7_9ACTN</name>
<evidence type="ECO:0000313" key="1">
    <source>
        <dbReference type="EMBL" id="AYC44009.1"/>
    </source>
</evidence>
<sequence>MSFGFKTSWLAVRDTGPEEVADALGLRHRQRMDWETGTELAYSHGVFVARPVPGWTLAHGRMHLTHPAEPEDPEFPAWLRSLASRVGDLQYFRNERVSDYHVWAKVESGELTRAYSYIGMSGEVPLRLGEPTAVERELGVGLVGREEVRPDWGDTEWDAWHAAMPTEHEVMRIAADWSVCPALIDDASVTEPGIHGFPPGVDPDRA</sequence>
<keyword evidence="3" id="KW-1185">Reference proteome</keyword>
<dbReference type="Proteomes" id="UP000054375">
    <property type="component" value="Unassembled WGS sequence"/>
</dbReference>
<dbReference type="AlphaFoldDB" id="A0A117QYD7"/>
<protein>
    <submittedName>
        <fullName evidence="2">Uncharacterized protein</fullName>
    </submittedName>
</protein>
<reference evidence="2 3" key="1">
    <citation type="submission" date="2015-10" db="EMBL/GenBank/DDBJ databases">
        <title>Draft genome sequence of Streptomyces griseorubiginosus DSM 40469, type strain for the species Streptomyces griseorubiginosus.</title>
        <authorList>
            <person name="Ruckert C."/>
            <person name="Winkler A."/>
            <person name="Kalinowski J."/>
            <person name="Kampfer P."/>
            <person name="Glaeser S."/>
        </authorList>
    </citation>
    <scope>NUCLEOTIDE SEQUENCE [LARGE SCALE GENOMIC DNA]</scope>
    <source>
        <strain evidence="2 3">DSM 40469</strain>
    </source>
</reference>
<accession>A0A117QYD7</accession>
<dbReference type="OrthoDB" id="8859217at2"/>
<evidence type="ECO:0000313" key="3">
    <source>
        <dbReference type="Proteomes" id="UP000054375"/>
    </source>
</evidence>